<evidence type="ECO:0000256" key="1">
    <source>
        <dbReference type="SAM" id="Phobius"/>
    </source>
</evidence>
<keyword evidence="1" id="KW-0472">Membrane</keyword>
<dbReference type="AlphaFoldDB" id="A0A0F9PED9"/>
<keyword evidence="1" id="KW-0812">Transmembrane</keyword>
<accession>A0A0F9PED9</accession>
<feature type="transmembrane region" description="Helical" evidence="1">
    <location>
        <begin position="138"/>
        <end position="158"/>
    </location>
</feature>
<dbReference type="EMBL" id="LAZR01002427">
    <property type="protein sequence ID" value="KKN30195.1"/>
    <property type="molecule type" value="Genomic_DNA"/>
</dbReference>
<name>A0A0F9PED9_9ZZZZ</name>
<sequence length="159" mass="18596">MNEFEKSNWNNPEYSQKYLDEADIYIPERNDLLKILGSFYHKFIYSDKKRRILDLGCGNGILSKMLYNQNGNIEIVVTDGSKDMLIEAKKELEGLPVLDFCQISFEEIIQGKFNSGFFDFIVSSFAIHHLPFSQKKKVPWLIFFCITLHCIVLLIFRII</sequence>
<feature type="domain" description="Methyltransferase" evidence="2">
    <location>
        <begin position="52"/>
        <end position="136"/>
    </location>
</feature>
<dbReference type="CDD" id="cd02440">
    <property type="entry name" value="AdoMet_MTases"/>
    <property type="match status" value="1"/>
</dbReference>
<reference evidence="3" key="1">
    <citation type="journal article" date="2015" name="Nature">
        <title>Complex archaea that bridge the gap between prokaryotes and eukaryotes.</title>
        <authorList>
            <person name="Spang A."/>
            <person name="Saw J.H."/>
            <person name="Jorgensen S.L."/>
            <person name="Zaremba-Niedzwiedzka K."/>
            <person name="Martijn J."/>
            <person name="Lind A.E."/>
            <person name="van Eijk R."/>
            <person name="Schleper C."/>
            <person name="Guy L."/>
            <person name="Ettema T.J."/>
        </authorList>
    </citation>
    <scope>NUCLEOTIDE SEQUENCE</scope>
</reference>
<dbReference type="InterPro" id="IPR041698">
    <property type="entry name" value="Methyltransf_25"/>
</dbReference>
<dbReference type="Pfam" id="PF13649">
    <property type="entry name" value="Methyltransf_25"/>
    <property type="match status" value="1"/>
</dbReference>
<dbReference type="PANTHER" id="PTHR43591:SF110">
    <property type="entry name" value="RHODANESE DOMAIN-CONTAINING PROTEIN"/>
    <property type="match status" value="1"/>
</dbReference>
<organism evidence="3">
    <name type="scientific">marine sediment metagenome</name>
    <dbReference type="NCBI Taxonomy" id="412755"/>
    <lineage>
        <taxon>unclassified sequences</taxon>
        <taxon>metagenomes</taxon>
        <taxon>ecological metagenomes</taxon>
    </lineage>
</organism>
<evidence type="ECO:0000259" key="2">
    <source>
        <dbReference type="Pfam" id="PF13649"/>
    </source>
</evidence>
<comment type="caution">
    <text evidence="3">The sequence shown here is derived from an EMBL/GenBank/DDBJ whole genome shotgun (WGS) entry which is preliminary data.</text>
</comment>
<dbReference type="PANTHER" id="PTHR43591">
    <property type="entry name" value="METHYLTRANSFERASE"/>
    <property type="match status" value="1"/>
</dbReference>
<protein>
    <recommendedName>
        <fullName evidence="2">Methyltransferase domain-containing protein</fullName>
    </recommendedName>
</protein>
<dbReference type="InterPro" id="IPR029063">
    <property type="entry name" value="SAM-dependent_MTases_sf"/>
</dbReference>
<keyword evidence="1" id="KW-1133">Transmembrane helix</keyword>
<proteinExistence type="predicted"/>
<gene>
    <name evidence="3" type="ORF">LCGC14_0836440</name>
</gene>
<dbReference type="Gene3D" id="3.40.50.150">
    <property type="entry name" value="Vaccinia Virus protein VP39"/>
    <property type="match status" value="1"/>
</dbReference>
<evidence type="ECO:0000313" key="3">
    <source>
        <dbReference type="EMBL" id="KKN30195.1"/>
    </source>
</evidence>
<dbReference type="SUPFAM" id="SSF53335">
    <property type="entry name" value="S-adenosyl-L-methionine-dependent methyltransferases"/>
    <property type="match status" value="1"/>
</dbReference>